<dbReference type="OrthoDB" id="3270804at2759"/>
<dbReference type="AlphaFoldDB" id="A0A9P6DW92"/>
<evidence type="ECO:0000313" key="2">
    <source>
        <dbReference type="Proteomes" id="UP000886523"/>
    </source>
</evidence>
<sequence length="204" mass="22043">MTLFNEVGLQDTSTMVVNWYHHSLSTQISLLSQAISELTAAIETMNLSLEMATPIPPSLSTINGTPIPDVIPPAEPNEEPMAGPSIRPMARCMMNSTDSVAIPSPVLIPPLSPQPNAGGIIGLQPVVLLTNLPMSQETMEASLGRHWYLVMKGLQTGVFHSWETMSPLVISVSRSVYYHVPSAAVGWIRYGNALQGRDVEVISP</sequence>
<reference evidence="1" key="1">
    <citation type="journal article" date="2020" name="Nat. Commun.">
        <title>Large-scale genome sequencing of mycorrhizal fungi provides insights into the early evolution of symbiotic traits.</title>
        <authorList>
            <person name="Miyauchi S."/>
            <person name="Kiss E."/>
            <person name="Kuo A."/>
            <person name="Drula E."/>
            <person name="Kohler A."/>
            <person name="Sanchez-Garcia M."/>
            <person name="Morin E."/>
            <person name="Andreopoulos B."/>
            <person name="Barry K.W."/>
            <person name="Bonito G."/>
            <person name="Buee M."/>
            <person name="Carver A."/>
            <person name="Chen C."/>
            <person name="Cichocki N."/>
            <person name="Clum A."/>
            <person name="Culley D."/>
            <person name="Crous P.W."/>
            <person name="Fauchery L."/>
            <person name="Girlanda M."/>
            <person name="Hayes R.D."/>
            <person name="Keri Z."/>
            <person name="LaButti K."/>
            <person name="Lipzen A."/>
            <person name="Lombard V."/>
            <person name="Magnuson J."/>
            <person name="Maillard F."/>
            <person name="Murat C."/>
            <person name="Nolan M."/>
            <person name="Ohm R.A."/>
            <person name="Pangilinan J."/>
            <person name="Pereira M.F."/>
            <person name="Perotto S."/>
            <person name="Peter M."/>
            <person name="Pfister S."/>
            <person name="Riley R."/>
            <person name="Sitrit Y."/>
            <person name="Stielow J.B."/>
            <person name="Szollosi G."/>
            <person name="Zifcakova L."/>
            <person name="Stursova M."/>
            <person name="Spatafora J.W."/>
            <person name="Tedersoo L."/>
            <person name="Vaario L.M."/>
            <person name="Yamada A."/>
            <person name="Yan M."/>
            <person name="Wang P."/>
            <person name="Xu J."/>
            <person name="Bruns T."/>
            <person name="Baldrian P."/>
            <person name="Vilgalys R."/>
            <person name="Dunand C."/>
            <person name="Henrissat B."/>
            <person name="Grigoriev I.V."/>
            <person name="Hibbett D."/>
            <person name="Nagy L.G."/>
            <person name="Martin F.M."/>
        </authorList>
    </citation>
    <scope>NUCLEOTIDE SEQUENCE</scope>
    <source>
        <strain evidence="1">UP504</strain>
    </source>
</reference>
<comment type="caution">
    <text evidence="1">The sequence shown here is derived from an EMBL/GenBank/DDBJ whole genome shotgun (WGS) entry which is preliminary data.</text>
</comment>
<protein>
    <submittedName>
        <fullName evidence="1">Uncharacterized protein</fullName>
    </submittedName>
</protein>
<dbReference type="EMBL" id="MU128972">
    <property type="protein sequence ID" value="KAF9513473.1"/>
    <property type="molecule type" value="Genomic_DNA"/>
</dbReference>
<accession>A0A9P6DW92</accession>
<gene>
    <name evidence="1" type="ORF">BS47DRAFT_1362450</name>
</gene>
<evidence type="ECO:0000313" key="1">
    <source>
        <dbReference type="EMBL" id="KAF9513473.1"/>
    </source>
</evidence>
<organism evidence="1 2">
    <name type="scientific">Hydnum rufescens UP504</name>
    <dbReference type="NCBI Taxonomy" id="1448309"/>
    <lineage>
        <taxon>Eukaryota</taxon>
        <taxon>Fungi</taxon>
        <taxon>Dikarya</taxon>
        <taxon>Basidiomycota</taxon>
        <taxon>Agaricomycotina</taxon>
        <taxon>Agaricomycetes</taxon>
        <taxon>Cantharellales</taxon>
        <taxon>Hydnaceae</taxon>
        <taxon>Hydnum</taxon>
    </lineage>
</organism>
<dbReference type="Proteomes" id="UP000886523">
    <property type="component" value="Unassembled WGS sequence"/>
</dbReference>
<keyword evidence="2" id="KW-1185">Reference proteome</keyword>
<name>A0A9P6DW92_9AGAM</name>
<proteinExistence type="predicted"/>